<proteinExistence type="predicted"/>
<evidence type="ECO:0000313" key="1">
    <source>
        <dbReference type="EMBL" id="EDP55762.1"/>
    </source>
</evidence>
<organism evidence="1 2">
    <name type="scientific">Aspergillus fumigatus (strain CBS 144.89 / FGSC A1163 / CEA10)</name>
    <name type="common">Neosartorya fumigata</name>
    <dbReference type="NCBI Taxonomy" id="451804"/>
    <lineage>
        <taxon>Eukaryota</taxon>
        <taxon>Fungi</taxon>
        <taxon>Dikarya</taxon>
        <taxon>Ascomycota</taxon>
        <taxon>Pezizomycotina</taxon>
        <taxon>Eurotiomycetes</taxon>
        <taxon>Eurotiomycetidae</taxon>
        <taxon>Eurotiales</taxon>
        <taxon>Aspergillaceae</taxon>
        <taxon>Aspergillus</taxon>
        <taxon>Aspergillus subgen. Fumigati</taxon>
    </lineage>
</organism>
<dbReference type="Proteomes" id="UP000001699">
    <property type="component" value="Unassembled WGS sequence"/>
</dbReference>
<name>B0XND7_ASPFC</name>
<keyword evidence="2" id="KW-1185">Reference proteome</keyword>
<reference evidence="1 2" key="1">
    <citation type="journal article" date="2008" name="PLoS Genet.">
        <title>Genomic islands in the pathogenic filamentous fungus Aspergillus fumigatus.</title>
        <authorList>
            <person name="Fedorova N.D."/>
            <person name="Khaldi N."/>
            <person name="Joardar V.S."/>
            <person name="Maiti R."/>
            <person name="Amedeo P."/>
            <person name="Anderson M.J."/>
            <person name="Crabtree J."/>
            <person name="Silva J.C."/>
            <person name="Badger J.H."/>
            <person name="Albarraq A."/>
            <person name="Angiuoli S."/>
            <person name="Bussey H."/>
            <person name="Bowyer P."/>
            <person name="Cotty P.J."/>
            <person name="Dyer P.S."/>
            <person name="Egan A."/>
            <person name="Galens K."/>
            <person name="Fraser-Liggett C.M."/>
            <person name="Haas B.J."/>
            <person name="Inman J.M."/>
            <person name="Kent R."/>
            <person name="Lemieux S."/>
            <person name="Malavazi I."/>
            <person name="Orvis J."/>
            <person name="Roemer T."/>
            <person name="Ronning C.M."/>
            <person name="Sundaram J.P."/>
            <person name="Sutton G."/>
            <person name="Turner G."/>
            <person name="Venter J.C."/>
            <person name="White O.R."/>
            <person name="Whitty B.R."/>
            <person name="Youngman P."/>
            <person name="Wolfe K.H."/>
            <person name="Goldman G.H."/>
            <person name="Wortman J.R."/>
            <person name="Jiang B."/>
            <person name="Denning D.W."/>
            <person name="Nierman W.C."/>
        </authorList>
    </citation>
    <scope>NUCLEOTIDE SEQUENCE [LARGE SCALE GENOMIC DNA]</scope>
    <source>
        <strain evidence="2">CBS 144.89 / FGSC A1163 / CEA10</strain>
    </source>
</reference>
<sequence>MRPQRSLQTCKLPDDKYMKFFRLTDYAIRQEVVRAPTTQYGGITHEIFDDQYVLQTLRVSGPYKSSPVWLTLAYGSAHKIGLFSCLLRSTPYLPRMDSSDSHNFHHRSFYPPFIDCITRLDHLHPCPRSCIALPFRAHHTYC</sequence>
<dbReference type="AlphaFoldDB" id="B0XND7"/>
<dbReference type="HOGENOM" id="CLU_1815371_0_0_1"/>
<dbReference type="EMBL" id="DS499594">
    <property type="protein sequence ID" value="EDP55762.1"/>
    <property type="molecule type" value="Genomic_DNA"/>
</dbReference>
<gene>
    <name evidence="1" type="ORF">AFUB_004580</name>
</gene>
<accession>B0XND7</accession>
<protein>
    <submittedName>
        <fullName evidence="1">Uncharacterized protein</fullName>
    </submittedName>
</protein>
<dbReference type="VEuPathDB" id="FungiDB:AFUB_004580"/>
<evidence type="ECO:0000313" key="2">
    <source>
        <dbReference type="Proteomes" id="UP000001699"/>
    </source>
</evidence>